<feature type="transmembrane region" description="Helical" evidence="1">
    <location>
        <begin position="49"/>
        <end position="67"/>
    </location>
</feature>
<reference evidence="3" key="1">
    <citation type="journal article" date="2019" name="Int. J. Syst. Evol. Microbiol.">
        <title>The Global Catalogue of Microorganisms (GCM) 10K type strain sequencing project: providing services to taxonomists for standard genome sequencing and annotation.</title>
        <authorList>
            <consortium name="The Broad Institute Genomics Platform"/>
            <consortium name="The Broad Institute Genome Sequencing Center for Infectious Disease"/>
            <person name="Wu L."/>
            <person name="Ma J."/>
        </authorList>
    </citation>
    <scope>NUCLEOTIDE SEQUENCE [LARGE SCALE GENOMIC DNA]</scope>
    <source>
        <strain evidence="3">NBRC 108730</strain>
    </source>
</reference>
<dbReference type="InterPro" id="IPR046580">
    <property type="entry name" value="DUF6640"/>
</dbReference>
<gene>
    <name evidence="2" type="ORF">GCM10025868_25670</name>
</gene>
<accession>A0ABQ6JKC2</accession>
<organism evidence="2 3">
    <name type="scientific">Angustibacter aerolatus</name>
    <dbReference type="NCBI Taxonomy" id="1162965"/>
    <lineage>
        <taxon>Bacteria</taxon>
        <taxon>Bacillati</taxon>
        <taxon>Actinomycetota</taxon>
        <taxon>Actinomycetes</taxon>
        <taxon>Kineosporiales</taxon>
        <taxon>Kineosporiaceae</taxon>
    </lineage>
</organism>
<protein>
    <recommendedName>
        <fullName evidence="4">Acetyltransferase</fullName>
    </recommendedName>
</protein>
<proteinExistence type="predicted"/>
<comment type="caution">
    <text evidence="2">The sequence shown here is derived from an EMBL/GenBank/DDBJ whole genome shotgun (WGS) entry which is preliminary data.</text>
</comment>
<keyword evidence="3" id="KW-1185">Reference proteome</keyword>
<evidence type="ECO:0000313" key="2">
    <source>
        <dbReference type="EMBL" id="GMA87317.1"/>
    </source>
</evidence>
<dbReference type="Proteomes" id="UP001157017">
    <property type="component" value="Unassembled WGS sequence"/>
</dbReference>
<evidence type="ECO:0000256" key="1">
    <source>
        <dbReference type="SAM" id="Phobius"/>
    </source>
</evidence>
<feature type="transmembrane region" description="Helical" evidence="1">
    <location>
        <begin position="109"/>
        <end position="129"/>
    </location>
</feature>
<keyword evidence="1" id="KW-0812">Transmembrane</keyword>
<dbReference type="EMBL" id="BSUZ01000001">
    <property type="protein sequence ID" value="GMA87317.1"/>
    <property type="molecule type" value="Genomic_DNA"/>
</dbReference>
<dbReference type="Pfam" id="PF20345">
    <property type="entry name" value="DUF6640"/>
    <property type="match status" value="1"/>
</dbReference>
<name>A0ABQ6JKC2_9ACTN</name>
<evidence type="ECO:0008006" key="4">
    <source>
        <dbReference type="Google" id="ProtNLM"/>
    </source>
</evidence>
<keyword evidence="1" id="KW-0472">Membrane</keyword>
<evidence type="ECO:0000313" key="3">
    <source>
        <dbReference type="Proteomes" id="UP001157017"/>
    </source>
</evidence>
<keyword evidence="1" id="KW-1133">Transmembrane helix</keyword>
<sequence length="143" mass="14696">MGRVTVGRALLTLTALYGGVGPFVADWGRSHLHNQAWTPHARFHDAQTMSLGAALGAVALAAVWAPGRWTTTRLRLAAGAASLYCATRLSASAFPGVALADPPAHPGRVGPQTLLAVAVLALNGVALLLERRQVTTGGTAAAR</sequence>
<feature type="transmembrane region" description="Helical" evidence="1">
    <location>
        <begin position="74"/>
        <end position="97"/>
    </location>
</feature>